<name>A0A0V1K1C6_TRIPS</name>
<reference evidence="1 2" key="1">
    <citation type="submission" date="2015-01" db="EMBL/GenBank/DDBJ databases">
        <title>Evolution of Trichinella species and genotypes.</title>
        <authorList>
            <person name="Korhonen P.K."/>
            <person name="Edoardo P."/>
            <person name="Giuseppe L.R."/>
            <person name="Gasser R.B."/>
        </authorList>
    </citation>
    <scope>NUCLEOTIDE SEQUENCE [LARGE SCALE GENOMIC DNA]</scope>
    <source>
        <strain evidence="1">ISS176</strain>
    </source>
</reference>
<comment type="caution">
    <text evidence="1">The sequence shown here is derived from an EMBL/GenBank/DDBJ whole genome shotgun (WGS) entry which is preliminary data.</text>
</comment>
<evidence type="ECO:0000313" key="1">
    <source>
        <dbReference type="EMBL" id="KRZ41075.1"/>
    </source>
</evidence>
<accession>A0A0V1K1C6</accession>
<dbReference type="EMBL" id="JYDV01000022">
    <property type="protein sequence ID" value="KRZ41075.1"/>
    <property type="molecule type" value="Genomic_DNA"/>
</dbReference>
<evidence type="ECO:0000313" key="2">
    <source>
        <dbReference type="Proteomes" id="UP000054826"/>
    </source>
</evidence>
<organism evidence="1 2">
    <name type="scientific">Trichinella pseudospiralis</name>
    <name type="common">Parasitic roundworm</name>
    <dbReference type="NCBI Taxonomy" id="6337"/>
    <lineage>
        <taxon>Eukaryota</taxon>
        <taxon>Metazoa</taxon>
        <taxon>Ecdysozoa</taxon>
        <taxon>Nematoda</taxon>
        <taxon>Enoplea</taxon>
        <taxon>Dorylaimia</taxon>
        <taxon>Trichinellida</taxon>
        <taxon>Trichinellidae</taxon>
        <taxon>Trichinella</taxon>
    </lineage>
</organism>
<gene>
    <name evidence="1" type="ORF">T4C_5315</name>
</gene>
<sequence>MENSKKKQNVTCKNNNYQNKNATGGCAQYAVELVKCEGWEKICDSQACGEKSLQTLQCVA</sequence>
<dbReference type="AlphaFoldDB" id="A0A0V1K1C6"/>
<protein>
    <submittedName>
        <fullName evidence="1">Uncharacterized protein</fullName>
    </submittedName>
</protein>
<dbReference type="Proteomes" id="UP000054826">
    <property type="component" value="Unassembled WGS sequence"/>
</dbReference>
<proteinExistence type="predicted"/>